<organism evidence="1">
    <name type="scientific">Brassica napus</name>
    <name type="common">Rape</name>
    <dbReference type="NCBI Taxonomy" id="3708"/>
    <lineage>
        <taxon>Eukaryota</taxon>
        <taxon>Viridiplantae</taxon>
        <taxon>Streptophyta</taxon>
        <taxon>Embryophyta</taxon>
        <taxon>Tracheophyta</taxon>
        <taxon>Spermatophyta</taxon>
        <taxon>Magnoliopsida</taxon>
        <taxon>eudicotyledons</taxon>
        <taxon>Gunneridae</taxon>
        <taxon>Pentapetalae</taxon>
        <taxon>rosids</taxon>
        <taxon>malvids</taxon>
        <taxon>Brassicales</taxon>
        <taxon>Brassicaceae</taxon>
        <taxon>Brassiceae</taxon>
        <taxon>Brassica</taxon>
    </lineage>
</organism>
<name>A0A816JZU6_BRANA</name>
<sequence>MDPNSVLPLDSLSIKNQDDPDSCFDMLKKLPPLDSLLYIEDPKPNAGFNSQFDSTSFEEFSENIEGNNTISSDTMLTEELFFSSYSSSHVAAQNNDSVSSNERCQKRTLKKSNTVTKEKELGINRWPHRKLKSLNSLIGNLKGVGMEEEVKNLEEHRILIK</sequence>
<protein>
    <submittedName>
        <fullName evidence="1">(rape) hypothetical protein</fullName>
    </submittedName>
</protein>
<reference evidence="1" key="1">
    <citation type="submission" date="2021-01" db="EMBL/GenBank/DDBJ databases">
        <authorList>
            <consortium name="Genoscope - CEA"/>
            <person name="William W."/>
        </authorList>
    </citation>
    <scope>NUCLEOTIDE SEQUENCE</scope>
</reference>
<proteinExistence type="predicted"/>
<accession>A0A816JZU6</accession>
<dbReference type="EMBL" id="HG994366">
    <property type="protein sequence ID" value="CAF1897768.1"/>
    <property type="molecule type" value="Genomic_DNA"/>
</dbReference>
<gene>
    <name evidence="1" type="ORF">DARMORV10_C02P18760.1</name>
</gene>
<evidence type="ECO:0000313" key="1">
    <source>
        <dbReference type="EMBL" id="CAF1897768.1"/>
    </source>
</evidence>
<dbReference type="Proteomes" id="UP001295469">
    <property type="component" value="Chromosome C02"/>
</dbReference>
<dbReference type="Gramene" id="CDX96182">
    <property type="protein sequence ID" value="CDX96182"/>
    <property type="gene ID" value="GSBRNA2T00102251001"/>
</dbReference>
<dbReference type="AlphaFoldDB" id="A0A816JZU6"/>